<dbReference type="Gene3D" id="3.40.50.1820">
    <property type="entry name" value="alpha/beta hydrolase"/>
    <property type="match status" value="1"/>
</dbReference>
<evidence type="ECO:0000256" key="2">
    <source>
        <dbReference type="ARBA" id="ARBA00022801"/>
    </source>
</evidence>
<evidence type="ECO:0000256" key="4">
    <source>
        <dbReference type="ARBA" id="ARBA00039132"/>
    </source>
</evidence>
<dbReference type="Proteomes" id="UP000325933">
    <property type="component" value="Unassembled WGS sequence"/>
</dbReference>
<evidence type="ECO:0000256" key="9">
    <source>
        <dbReference type="ARBA" id="ARBA00046047"/>
    </source>
</evidence>
<evidence type="ECO:0000256" key="6">
    <source>
        <dbReference type="ARBA" id="ARBA00041520"/>
    </source>
</evidence>
<evidence type="ECO:0000256" key="7">
    <source>
        <dbReference type="ARBA" id="ARBA00042645"/>
    </source>
</evidence>
<dbReference type="SUPFAM" id="SSF53474">
    <property type="entry name" value="alpha/beta-Hydrolases"/>
    <property type="match status" value="1"/>
</dbReference>
<evidence type="ECO:0000313" key="15">
    <source>
        <dbReference type="Proteomes" id="UP000325933"/>
    </source>
</evidence>
<gene>
    <name evidence="14" type="ORF">F4U95_15090</name>
    <name evidence="13" type="ORF">F4U96_14965</name>
</gene>
<dbReference type="RefSeq" id="WP_150426246.1">
    <property type="nucleotide sequence ID" value="NZ_VYQA01000011.1"/>
</dbReference>
<feature type="domain" description="Serine aminopeptidase S33" evidence="12">
    <location>
        <begin position="32"/>
        <end position="136"/>
    </location>
</feature>
<dbReference type="PANTHER" id="PTHR16138:SF7">
    <property type="entry name" value="PALMITOYL-PROTEIN THIOESTERASE ABHD10, MITOCHONDRIAL"/>
    <property type="match status" value="1"/>
</dbReference>
<dbReference type="GO" id="GO:0008474">
    <property type="term" value="F:palmitoyl-(protein) hydrolase activity"/>
    <property type="evidence" value="ECO:0007669"/>
    <property type="project" value="UniProtKB-EC"/>
</dbReference>
<name>A0A5J5HYC8_9SPHN</name>
<reference evidence="15 16" key="1">
    <citation type="submission" date="2019-09" db="EMBL/GenBank/DDBJ databases">
        <authorList>
            <person name="Feng G."/>
        </authorList>
    </citation>
    <scope>NUCLEOTIDE SEQUENCE [LARGE SCALE GENOMIC DNA]</scope>
    <source>
        <strain evidence="14 15">KACC 19283</strain>
        <strain evidence="13 16">KACC 19284</strain>
    </source>
</reference>
<evidence type="ECO:0000313" key="14">
    <source>
        <dbReference type="EMBL" id="KAA9027883.1"/>
    </source>
</evidence>
<dbReference type="Pfam" id="PF12146">
    <property type="entry name" value="Hydrolase_4"/>
    <property type="match status" value="1"/>
</dbReference>
<dbReference type="EMBL" id="VYQA01000011">
    <property type="protein sequence ID" value="KAA9027883.1"/>
    <property type="molecule type" value="Genomic_DNA"/>
</dbReference>
<dbReference type="AlphaFoldDB" id="A0A5J5HYC8"/>
<evidence type="ECO:0000256" key="5">
    <source>
        <dbReference type="ARBA" id="ARBA00039314"/>
    </source>
</evidence>
<keyword evidence="2 14" id="KW-0378">Hydrolase</keyword>
<dbReference type="InterPro" id="IPR000073">
    <property type="entry name" value="AB_hydrolase_1"/>
</dbReference>
<dbReference type="PANTHER" id="PTHR16138">
    <property type="entry name" value="MYCOPHENOLIC ACID ACYL-GLUCURONIDE ESTERASE, MITOCHONDRIAL"/>
    <property type="match status" value="1"/>
</dbReference>
<evidence type="ECO:0000256" key="8">
    <source>
        <dbReference type="ARBA" id="ARBA00042704"/>
    </source>
</evidence>
<sequence>MTDTPAAPPALFARPDGLRLAYRHRAGTGPTMVFLPGYMSDMEGSKAIALDRWAASQGRAMLRMDYAGCGASDGRFADGTLASWRDDVLLLLDNLVEGPVVLVGSSMGGWLALLVALARPDQVKALVGIAAAPDFTQWGFTDADKALLQTEGRIEEPTPYGDQPYVTTLDFWQSGQALRLLEGEIGIDCPVRLLHGQQDEDVPWAIAVRTAERVRSSDVQTLLIKDGDHRLSRDGDIALLIRTVAALQALIPDSF</sequence>
<dbReference type="EMBL" id="VYQB01000011">
    <property type="protein sequence ID" value="KAA9014958.1"/>
    <property type="molecule type" value="Genomic_DNA"/>
</dbReference>
<evidence type="ECO:0000256" key="10">
    <source>
        <dbReference type="ARBA" id="ARBA00047409"/>
    </source>
</evidence>
<organism evidence="14 15">
    <name type="scientific">Sphingobium limneticum</name>
    <dbReference type="NCBI Taxonomy" id="1007511"/>
    <lineage>
        <taxon>Bacteria</taxon>
        <taxon>Pseudomonadati</taxon>
        <taxon>Pseudomonadota</taxon>
        <taxon>Alphaproteobacteria</taxon>
        <taxon>Sphingomonadales</taxon>
        <taxon>Sphingomonadaceae</taxon>
        <taxon>Sphingobium</taxon>
    </lineage>
</organism>
<accession>A0A5J5HYC8</accession>
<dbReference type="GO" id="GO:0004553">
    <property type="term" value="F:hydrolase activity, hydrolyzing O-glycosyl compounds"/>
    <property type="evidence" value="ECO:0007669"/>
    <property type="project" value="TreeGrafter"/>
</dbReference>
<protein>
    <recommendedName>
        <fullName evidence="5">Palmitoyl-protein thioesterase ABHD10, mitochondrial</fullName>
        <ecNumber evidence="4">3.1.1.93</ecNumber>
        <ecNumber evidence="1">3.1.2.22</ecNumber>
    </recommendedName>
    <alternativeName>
        <fullName evidence="7">Acyl-protein thioesterase ABHD10</fullName>
    </alternativeName>
    <alternativeName>
        <fullName evidence="8">Alpha/beta hydrolase domain-containing protein 10</fullName>
    </alternativeName>
    <alternativeName>
        <fullName evidence="6">Mycophenolic acid acyl-glucuronide esterase, mitochondrial</fullName>
    </alternativeName>
</protein>
<evidence type="ECO:0000259" key="12">
    <source>
        <dbReference type="Pfam" id="PF12146"/>
    </source>
</evidence>
<evidence type="ECO:0000256" key="1">
    <source>
        <dbReference type="ARBA" id="ARBA00012423"/>
    </source>
</evidence>
<evidence type="ECO:0000256" key="3">
    <source>
        <dbReference type="ARBA" id="ARBA00022946"/>
    </source>
</evidence>
<keyword evidence="16" id="KW-1185">Reference proteome</keyword>
<comment type="function">
    <text evidence="9">Acts as an acyl-protein thioesterase that hydrolyzes fatty acids from acylated residues in proteins. Regulates the mitochondrial S-depalmitoylation of the nucleophilic active site residue of peroxiredoxin-5/PRDX5, a key antioxidant protein, therefore modulating mitochondrial antioxidant ability. Also catalyzes the deglucuronidation of mycophenolic acid acyl-glucuronide, an active metabolite of the immunosuppressant drug mycophenolate.</text>
</comment>
<evidence type="ECO:0000256" key="11">
    <source>
        <dbReference type="ARBA" id="ARBA00047972"/>
    </source>
</evidence>
<dbReference type="EC" id="3.1.2.22" evidence="1"/>
<dbReference type="InterPro" id="IPR022742">
    <property type="entry name" value="Hydrolase_4"/>
</dbReference>
<evidence type="ECO:0000313" key="16">
    <source>
        <dbReference type="Proteomes" id="UP000326364"/>
    </source>
</evidence>
<comment type="catalytic activity">
    <reaction evidence="10">
        <text>S-hexadecanoyl-L-cysteinyl-[protein] + H2O = L-cysteinyl-[protein] + hexadecanoate + H(+)</text>
        <dbReference type="Rhea" id="RHEA:19233"/>
        <dbReference type="Rhea" id="RHEA-COMP:10131"/>
        <dbReference type="Rhea" id="RHEA-COMP:11032"/>
        <dbReference type="ChEBI" id="CHEBI:7896"/>
        <dbReference type="ChEBI" id="CHEBI:15377"/>
        <dbReference type="ChEBI" id="CHEBI:15378"/>
        <dbReference type="ChEBI" id="CHEBI:29950"/>
        <dbReference type="ChEBI" id="CHEBI:74151"/>
        <dbReference type="EC" id="3.1.2.22"/>
    </reaction>
    <physiologicalReaction direction="left-to-right" evidence="10">
        <dbReference type="Rhea" id="RHEA:19234"/>
    </physiologicalReaction>
</comment>
<comment type="catalytic activity">
    <reaction evidence="11">
        <text>mycophenolic acid O-acyl-beta-D-glucuronide + H2O = mycophenolate + D-glucuronate + H(+)</text>
        <dbReference type="Rhea" id="RHEA:34179"/>
        <dbReference type="ChEBI" id="CHEBI:15377"/>
        <dbReference type="ChEBI" id="CHEBI:15378"/>
        <dbReference type="ChEBI" id="CHEBI:58720"/>
        <dbReference type="ChEBI" id="CHEBI:62932"/>
        <dbReference type="ChEBI" id="CHEBI:66982"/>
        <dbReference type="EC" id="3.1.1.93"/>
    </reaction>
    <physiologicalReaction direction="left-to-right" evidence="11">
        <dbReference type="Rhea" id="RHEA:34180"/>
    </physiologicalReaction>
</comment>
<keyword evidence="3" id="KW-0809">Transit peptide</keyword>
<evidence type="ECO:0000313" key="13">
    <source>
        <dbReference type="EMBL" id="KAA9014958.1"/>
    </source>
</evidence>
<dbReference type="InterPro" id="IPR052382">
    <property type="entry name" value="ABHD10_acyl-thioesterase"/>
</dbReference>
<dbReference type="GO" id="GO:0102390">
    <property type="term" value="F:mycophenolic acid acyl-glucuronide esterase activity"/>
    <property type="evidence" value="ECO:0007669"/>
    <property type="project" value="UniProtKB-EC"/>
</dbReference>
<dbReference type="EC" id="3.1.1.93" evidence="4"/>
<comment type="caution">
    <text evidence="14">The sequence shown here is derived from an EMBL/GenBank/DDBJ whole genome shotgun (WGS) entry which is preliminary data.</text>
</comment>
<dbReference type="PRINTS" id="PR00111">
    <property type="entry name" value="ABHYDROLASE"/>
</dbReference>
<dbReference type="InterPro" id="IPR029058">
    <property type="entry name" value="AB_hydrolase_fold"/>
</dbReference>
<dbReference type="Proteomes" id="UP000326364">
    <property type="component" value="Unassembled WGS sequence"/>
</dbReference>
<proteinExistence type="predicted"/>